<dbReference type="Proteomes" id="UP000287023">
    <property type="component" value="Unassembled WGS sequence"/>
</dbReference>
<dbReference type="RefSeq" id="WP_127060598.1">
    <property type="nucleotide sequence ID" value="NZ_RZHF01000006.1"/>
</dbReference>
<dbReference type="EMBL" id="RZHF01000006">
    <property type="protein sequence ID" value="RUR33102.1"/>
    <property type="molecule type" value="Genomic_DNA"/>
</dbReference>
<protein>
    <recommendedName>
        <fullName evidence="3">Fis family transcriptional regulator</fullName>
    </recommendedName>
</protein>
<keyword evidence="2" id="KW-1185">Reference proteome</keyword>
<evidence type="ECO:0000313" key="1">
    <source>
        <dbReference type="EMBL" id="RUR33102.1"/>
    </source>
</evidence>
<sequence length="121" mass="13657">MIAKRERGKMERQLGASLTDACEQAKADVPGFVWLTHCVDYQHFPESLVVIWVFDTDAHLALALKGDAKQRLYELTASALAEAGVALDSVTHHIDFDSEQACKRAHDGDWQRRLRSRTARH</sequence>
<comment type="caution">
    <text evidence="1">The sequence shown here is derived from an EMBL/GenBank/DDBJ whole genome shotgun (WGS) entry which is preliminary data.</text>
</comment>
<gene>
    <name evidence="1" type="ORF">ELY38_05995</name>
</gene>
<dbReference type="AlphaFoldDB" id="A0A433KTT4"/>
<reference evidence="1 2" key="1">
    <citation type="submission" date="2018-12" db="EMBL/GenBank/DDBJ databases">
        <title>three novel Halomonas strain isolated from plants.</title>
        <authorList>
            <person name="Sun C."/>
        </authorList>
    </citation>
    <scope>NUCLEOTIDE SEQUENCE [LARGE SCALE GENOMIC DNA]</scope>
    <source>
        <strain evidence="1 2">JCM 18142</strain>
    </source>
</reference>
<name>A0A433KTT4_9GAMM</name>
<evidence type="ECO:0008006" key="3">
    <source>
        <dbReference type="Google" id="ProtNLM"/>
    </source>
</evidence>
<proteinExistence type="predicted"/>
<evidence type="ECO:0000313" key="2">
    <source>
        <dbReference type="Proteomes" id="UP000287023"/>
    </source>
</evidence>
<dbReference type="OrthoDB" id="6996126at2"/>
<accession>A0A433KTT4</accession>
<organism evidence="1 2">
    <name type="scientific">Vreelandella nanhaiensis</name>
    <dbReference type="NCBI Taxonomy" id="1258546"/>
    <lineage>
        <taxon>Bacteria</taxon>
        <taxon>Pseudomonadati</taxon>
        <taxon>Pseudomonadota</taxon>
        <taxon>Gammaproteobacteria</taxon>
        <taxon>Oceanospirillales</taxon>
        <taxon>Halomonadaceae</taxon>
        <taxon>Vreelandella</taxon>
    </lineage>
</organism>